<evidence type="ECO:0000256" key="1">
    <source>
        <dbReference type="ARBA" id="ARBA00022679"/>
    </source>
</evidence>
<comment type="similarity">
    <text evidence="4">Belongs to the IspD/TarI cytidylyltransferase family. IspD subfamily.</text>
</comment>
<proteinExistence type="inferred from homology"/>
<feature type="site" description="Positions MEP for the nucleophilic attack" evidence="4">
    <location>
        <position position="213"/>
    </location>
</feature>
<feature type="site" description="Transition state stabilizer" evidence="4">
    <location>
        <position position="15"/>
    </location>
</feature>
<comment type="catalytic activity">
    <reaction evidence="4">
        <text>2-C-methyl-D-erythritol 4-phosphate + CTP + H(+) = 4-CDP-2-C-methyl-D-erythritol + diphosphate</text>
        <dbReference type="Rhea" id="RHEA:13429"/>
        <dbReference type="ChEBI" id="CHEBI:15378"/>
        <dbReference type="ChEBI" id="CHEBI:33019"/>
        <dbReference type="ChEBI" id="CHEBI:37563"/>
        <dbReference type="ChEBI" id="CHEBI:57823"/>
        <dbReference type="ChEBI" id="CHEBI:58262"/>
        <dbReference type="EC" id="2.7.7.60"/>
    </reaction>
</comment>
<dbReference type="EMBL" id="JADPIE010000009">
    <property type="protein sequence ID" value="MBF8437989.1"/>
    <property type="molecule type" value="Genomic_DNA"/>
</dbReference>
<keyword evidence="3 4" id="KW-0414">Isoprene biosynthesis</keyword>
<dbReference type="EC" id="2.7.7.60" evidence="4"/>
<evidence type="ECO:0000256" key="3">
    <source>
        <dbReference type="ARBA" id="ARBA00023229"/>
    </source>
</evidence>
<dbReference type="InterPro" id="IPR001228">
    <property type="entry name" value="IspD"/>
</dbReference>
<protein>
    <recommendedName>
        <fullName evidence="4">2-C-methyl-D-erythritol 4-phosphate cytidylyltransferase</fullName>
        <ecNumber evidence="4">2.7.7.60</ecNumber>
    </recommendedName>
    <alternativeName>
        <fullName evidence="4">4-diphosphocytidyl-2C-methyl-D-erythritol synthase</fullName>
    </alternativeName>
    <alternativeName>
        <fullName evidence="4">MEP cytidylyltransferase</fullName>
        <shortName evidence="4">MCT</shortName>
    </alternativeName>
</protein>
<sequence length="233" mass="26542">MNLSLIIASAGKGSRMKMDRRKQNIPIHNKPLLWHTLNSFLDVNILFSDIYVMVNKKDINYTKNHIIPDLYFDKEVNIHVLPGGHSRVETIQNGINSLNDLTDYVFIHDGARPFVDEDLLNRLITALNDFNAVIPAVSVKDTIKVKNNSLVVNTLDRDSLVAVQTPQAFSYKIIKEAYEKVENIEGKIYDDSLMVENIGEPVKIVEGDYNNFKITTKEDLYKASHILDKRGLE</sequence>
<dbReference type="InterPro" id="IPR029044">
    <property type="entry name" value="Nucleotide-diphossugar_trans"/>
</dbReference>
<name>A0A931ATP1_9FIRM</name>
<evidence type="ECO:0000313" key="6">
    <source>
        <dbReference type="Proteomes" id="UP000621436"/>
    </source>
</evidence>
<dbReference type="CDD" id="cd02516">
    <property type="entry name" value="CDP-ME_synthetase"/>
    <property type="match status" value="1"/>
</dbReference>
<dbReference type="RefSeq" id="WP_270455058.1">
    <property type="nucleotide sequence ID" value="NZ_JADPIE010000009.1"/>
</dbReference>
<evidence type="ECO:0000313" key="5">
    <source>
        <dbReference type="EMBL" id="MBF8437989.1"/>
    </source>
</evidence>
<keyword evidence="6" id="KW-1185">Reference proteome</keyword>
<dbReference type="Proteomes" id="UP000621436">
    <property type="component" value="Unassembled WGS sequence"/>
</dbReference>
<dbReference type="FunFam" id="3.90.550.10:FF:000003">
    <property type="entry name" value="2-C-methyl-D-erythritol 4-phosphate cytidylyltransferase"/>
    <property type="match status" value="1"/>
</dbReference>
<dbReference type="HAMAP" id="MF_00108">
    <property type="entry name" value="IspD"/>
    <property type="match status" value="1"/>
</dbReference>
<dbReference type="Gene3D" id="3.90.550.10">
    <property type="entry name" value="Spore Coat Polysaccharide Biosynthesis Protein SpsA, Chain A"/>
    <property type="match status" value="1"/>
</dbReference>
<keyword evidence="2 4" id="KW-0548">Nucleotidyltransferase</keyword>
<dbReference type="PANTHER" id="PTHR32125">
    <property type="entry name" value="2-C-METHYL-D-ERYTHRITOL 4-PHOSPHATE CYTIDYLYLTRANSFERASE, CHLOROPLASTIC"/>
    <property type="match status" value="1"/>
</dbReference>
<dbReference type="InterPro" id="IPR050088">
    <property type="entry name" value="IspD/TarI_cytidylyltransf_bact"/>
</dbReference>
<dbReference type="InterPro" id="IPR034683">
    <property type="entry name" value="IspD/TarI"/>
</dbReference>
<organism evidence="5 6">
    <name type="scientific">Halonatronomonas betaini</name>
    <dbReference type="NCBI Taxonomy" id="2778430"/>
    <lineage>
        <taxon>Bacteria</taxon>
        <taxon>Bacillati</taxon>
        <taxon>Bacillota</taxon>
        <taxon>Clostridia</taxon>
        <taxon>Halanaerobiales</taxon>
        <taxon>Halarsenatibacteraceae</taxon>
        <taxon>Halonatronomonas</taxon>
    </lineage>
</organism>
<dbReference type="SUPFAM" id="SSF53448">
    <property type="entry name" value="Nucleotide-diphospho-sugar transferases"/>
    <property type="match status" value="1"/>
</dbReference>
<dbReference type="PANTHER" id="PTHR32125:SF4">
    <property type="entry name" value="2-C-METHYL-D-ERYTHRITOL 4-PHOSPHATE CYTIDYLYLTRANSFERASE, CHLOROPLASTIC"/>
    <property type="match status" value="1"/>
</dbReference>
<dbReference type="NCBIfam" id="TIGR00453">
    <property type="entry name" value="ispD"/>
    <property type="match status" value="1"/>
</dbReference>
<reference evidence="5" key="1">
    <citation type="submission" date="2020-11" db="EMBL/GenBank/DDBJ databases">
        <title>Halonatronomonas betainensis gen. nov., sp. nov. a novel haloalkaliphilic representative of the family Halanaerobiacae capable of betaine degradation.</title>
        <authorList>
            <person name="Boltyanskaya Y."/>
            <person name="Kevbrin V."/>
            <person name="Detkova E."/>
            <person name="Grouzdev D.S."/>
            <person name="Koziaeva V."/>
            <person name="Zhilina T."/>
        </authorList>
    </citation>
    <scope>NUCLEOTIDE SEQUENCE</scope>
    <source>
        <strain evidence="5">Z-7014</strain>
    </source>
</reference>
<comment type="caution">
    <text evidence="5">The sequence shown here is derived from an EMBL/GenBank/DDBJ whole genome shotgun (WGS) entry which is preliminary data.</text>
</comment>
<dbReference type="GO" id="GO:0019288">
    <property type="term" value="P:isopentenyl diphosphate biosynthetic process, methylerythritol 4-phosphate pathway"/>
    <property type="evidence" value="ECO:0007669"/>
    <property type="project" value="UniProtKB-UniRule"/>
</dbReference>
<keyword evidence="1 4" id="KW-0808">Transferase</keyword>
<feature type="site" description="Positions MEP for the nucleophilic attack" evidence="4">
    <location>
        <position position="157"/>
    </location>
</feature>
<gene>
    <name evidence="4 5" type="primary">ispD</name>
    <name evidence="5" type="ORF">I0Q91_12935</name>
</gene>
<dbReference type="AlphaFoldDB" id="A0A931ATP1"/>
<comment type="function">
    <text evidence="4">Catalyzes the formation of 4-diphosphocytidyl-2-C-methyl-D-erythritol from CTP and 2-C-methyl-D-erythritol 4-phosphate (MEP).</text>
</comment>
<comment type="pathway">
    <text evidence="4">Isoprenoid biosynthesis; isopentenyl diphosphate biosynthesis via DXP pathway; isopentenyl diphosphate from 1-deoxy-D-xylulose 5-phosphate: step 2/6.</text>
</comment>
<evidence type="ECO:0000256" key="2">
    <source>
        <dbReference type="ARBA" id="ARBA00022695"/>
    </source>
</evidence>
<evidence type="ECO:0000256" key="4">
    <source>
        <dbReference type="HAMAP-Rule" id="MF_00108"/>
    </source>
</evidence>
<dbReference type="Pfam" id="PF01128">
    <property type="entry name" value="IspD"/>
    <property type="match status" value="1"/>
</dbReference>
<dbReference type="GO" id="GO:0050518">
    <property type="term" value="F:2-C-methyl-D-erythritol 4-phosphate cytidylyltransferase activity"/>
    <property type="evidence" value="ECO:0007669"/>
    <property type="project" value="UniProtKB-UniRule"/>
</dbReference>
<accession>A0A931ATP1</accession>
<feature type="site" description="Transition state stabilizer" evidence="4">
    <location>
        <position position="22"/>
    </location>
</feature>